<accession>A0A1H4G1B5</accession>
<dbReference type="SUPFAM" id="SSF53335">
    <property type="entry name" value="S-adenosyl-L-methionine-dependent methyltransferases"/>
    <property type="match status" value="1"/>
</dbReference>
<dbReference type="Gene3D" id="3.40.50.720">
    <property type="entry name" value="NAD(P)-binding Rossmann-like Domain"/>
    <property type="match status" value="1"/>
</dbReference>
<dbReference type="Pfam" id="PF08484">
    <property type="entry name" value="Methyltransf_14"/>
    <property type="match status" value="1"/>
</dbReference>
<dbReference type="Pfam" id="PF13489">
    <property type="entry name" value="Methyltransf_23"/>
    <property type="match status" value="1"/>
</dbReference>
<dbReference type="Proteomes" id="UP000198638">
    <property type="component" value="Unassembled WGS sequence"/>
</dbReference>
<evidence type="ECO:0000259" key="1">
    <source>
        <dbReference type="Pfam" id="PF08484"/>
    </source>
</evidence>
<keyword evidence="2" id="KW-0489">Methyltransferase</keyword>
<evidence type="ECO:0000313" key="2">
    <source>
        <dbReference type="EMBL" id="SEB03426.1"/>
    </source>
</evidence>
<dbReference type="STRING" id="83784.SAMN05192564_105245"/>
<proteinExistence type="predicted"/>
<reference evidence="3" key="1">
    <citation type="submission" date="2016-10" db="EMBL/GenBank/DDBJ databases">
        <authorList>
            <person name="Varghese N."/>
            <person name="Submissions S."/>
        </authorList>
    </citation>
    <scope>NUCLEOTIDE SEQUENCE [LARGE SCALE GENOMIC DNA]</scope>
    <source>
        <strain evidence="3">LMG 24000</strain>
    </source>
</reference>
<dbReference type="AlphaFoldDB" id="A0A1H4G1B5"/>
<dbReference type="EMBL" id="FNRQ01000005">
    <property type="protein sequence ID" value="SEB03426.1"/>
    <property type="molecule type" value="Genomic_DNA"/>
</dbReference>
<keyword evidence="3" id="KW-1185">Reference proteome</keyword>
<feature type="domain" description="C-methyltransferase" evidence="1">
    <location>
        <begin position="272"/>
        <end position="380"/>
    </location>
</feature>
<dbReference type="RefSeq" id="WP_090535138.1">
    <property type="nucleotide sequence ID" value="NZ_FNRQ01000005.1"/>
</dbReference>
<keyword evidence="2" id="KW-0808">Transferase</keyword>
<dbReference type="OrthoDB" id="8564939at2"/>
<organism evidence="2 3">
    <name type="scientific">Paraburkholderia sartisoli</name>
    <dbReference type="NCBI Taxonomy" id="83784"/>
    <lineage>
        <taxon>Bacteria</taxon>
        <taxon>Pseudomonadati</taxon>
        <taxon>Pseudomonadota</taxon>
        <taxon>Betaproteobacteria</taxon>
        <taxon>Burkholderiales</taxon>
        <taxon>Burkholderiaceae</taxon>
        <taxon>Paraburkholderia</taxon>
    </lineage>
</organism>
<protein>
    <submittedName>
        <fullName evidence="2">Methyltransferase domain-containing protein</fullName>
    </submittedName>
</protein>
<dbReference type="InterPro" id="IPR013691">
    <property type="entry name" value="MeTrfase_14"/>
</dbReference>
<dbReference type="GO" id="GO:0008168">
    <property type="term" value="F:methyltransferase activity"/>
    <property type="evidence" value="ECO:0007669"/>
    <property type="project" value="UniProtKB-KW"/>
</dbReference>
<name>A0A1H4G1B5_9BURK</name>
<dbReference type="GO" id="GO:0032259">
    <property type="term" value="P:methylation"/>
    <property type="evidence" value="ECO:0007669"/>
    <property type="project" value="UniProtKB-KW"/>
</dbReference>
<dbReference type="InterPro" id="IPR029063">
    <property type="entry name" value="SAM-dependent_MTases_sf"/>
</dbReference>
<dbReference type="Gene3D" id="3.40.50.150">
    <property type="entry name" value="Vaccinia Virus protein VP39"/>
    <property type="match status" value="1"/>
</dbReference>
<gene>
    <name evidence="2" type="ORF">SAMN05192564_105245</name>
</gene>
<sequence>MSLDLVGTTCPVCAHSVAARFFPAGEQTLATLAWPASAEAARALPRHAQDFVQCPSCSHVWNHKFRYDAIPYESNPNRMFNSGGIWKGHLADTRDVLLDHLPAAPLVVEIGCGEGHFVRGLAQAREAGRFIGFDPNASPETGKGVEFHARLFDPLVDMNAFAPDAVVIRHVLEHLTEPAKLIEQFAWGAAMQGEKGKDCWLFAEVPCIDRVFETNRLADFFYEHVSHFTTESFRALMSRAGEVVALEHGYDGEVVYALVKLGVPAHVRERAEAATRFAARTVESRETIAQQLSGLAASGKRVAIWGGTGKAAAFIHQFGADAKRFPLVVDSDPHKAGTYVPGTGQKIEFRDVLKASGVDVIVIPTQWRARDIIAEMSREGIAAQSVMIEHNGALVDFGAESHPY</sequence>
<evidence type="ECO:0000313" key="3">
    <source>
        <dbReference type="Proteomes" id="UP000198638"/>
    </source>
</evidence>